<evidence type="ECO:0000313" key="3">
    <source>
        <dbReference type="Proteomes" id="UP001190700"/>
    </source>
</evidence>
<evidence type="ECO:0000313" key="2">
    <source>
        <dbReference type="EMBL" id="KAK3240541.1"/>
    </source>
</evidence>
<name>A0AAE0BPU4_9CHLO</name>
<keyword evidence="3" id="KW-1185">Reference proteome</keyword>
<dbReference type="AlphaFoldDB" id="A0AAE0BPU4"/>
<dbReference type="EMBL" id="LGRX02033612">
    <property type="protein sequence ID" value="KAK3240541.1"/>
    <property type="molecule type" value="Genomic_DNA"/>
</dbReference>
<protein>
    <submittedName>
        <fullName evidence="2">Uncharacterized protein</fullName>
    </submittedName>
</protein>
<comment type="caution">
    <text evidence="2">The sequence shown here is derived from an EMBL/GenBank/DDBJ whole genome shotgun (WGS) entry which is preliminary data.</text>
</comment>
<accession>A0AAE0BPU4</accession>
<evidence type="ECO:0000256" key="1">
    <source>
        <dbReference type="SAM" id="MobiDB-lite"/>
    </source>
</evidence>
<organism evidence="2 3">
    <name type="scientific">Cymbomonas tetramitiformis</name>
    <dbReference type="NCBI Taxonomy" id="36881"/>
    <lineage>
        <taxon>Eukaryota</taxon>
        <taxon>Viridiplantae</taxon>
        <taxon>Chlorophyta</taxon>
        <taxon>Pyramimonadophyceae</taxon>
        <taxon>Pyramimonadales</taxon>
        <taxon>Pyramimonadaceae</taxon>
        <taxon>Cymbomonas</taxon>
    </lineage>
</organism>
<feature type="region of interest" description="Disordered" evidence="1">
    <location>
        <begin position="28"/>
        <end position="48"/>
    </location>
</feature>
<proteinExistence type="predicted"/>
<reference evidence="2 3" key="1">
    <citation type="journal article" date="2015" name="Genome Biol. Evol.">
        <title>Comparative Genomics of a Bacterivorous Green Alga Reveals Evolutionary Causalities and Consequences of Phago-Mixotrophic Mode of Nutrition.</title>
        <authorList>
            <person name="Burns J.A."/>
            <person name="Paasch A."/>
            <person name="Narechania A."/>
            <person name="Kim E."/>
        </authorList>
    </citation>
    <scope>NUCLEOTIDE SEQUENCE [LARGE SCALE GENOMIC DNA]</scope>
    <source>
        <strain evidence="2 3">PLY_AMNH</strain>
    </source>
</reference>
<dbReference type="Proteomes" id="UP001190700">
    <property type="component" value="Unassembled WGS sequence"/>
</dbReference>
<gene>
    <name evidence="2" type="ORF">CYMTET_49622</name>
</gene>
<sequence>MVHAPVPETSSEYMAAVLDGSTLQAKLDGDEGDASGANEHNLDAAHADTALPVVIPKNGQRMRAKQ</sequence>